<feature type="transmembrane region" description="Helical" evidence="6">
    <location>
        <begin position="48"/>
        <end position="69"/>
    </location>
</feature>
<keyword evidence="9" id="KW-1185">Reference proteome</keyword>
<dbReference type="OrthoDB" id="5329176at2759"/>
<dbReference type="Pfam" id="PF20684">
    <property type="entry name" value="Fung_rhodopsin"/>
    <property type="match status" value="1"/>
</dbReference>
<gene>
    <name evidence="8 10" type="ORF">P152DRAFT_33130</name>
</gene>
<evidence type="ECO:0000256" key="4">
    <source>
        <dbReference type="ARBA" id="ARBA00023136"/>
    </source>
</evidence>
<dbReference type="AlphaFoldDB" id="A0A6G1G335"/>
<feature type="transmembrane region" description="Helical" evidence="6">
    <location>
        <begin position="205"/>
        <end position="227"/>
    </location>
</feature>
<feature type="domain" description="Rhodopsin" evidence="7">
    <location>
        <begin position="65"/>
        <end position="308"/>
    </location>
</feature>
<evidence type="ECO:0000256" key="6">
    <source>
        <dbReference type="SAM" id="Phobius"/>
    </source>
</evidence>
<dbReference type="Proteomes" id="UP000504638">
    <property type="component" value="Unplaced"/>
</dbReference>
<dbReference type="GeneID" id="54415838"/>
<dbReference type="PANTHER" id="PTHR33048">
    <property type="entry name" value="PTH11-LIKE INTEGRAL MEMBRANE PROTEIN (AFU_ORTHOLOGUE AFUA_5G11245)"/>
    <property type="match status" value="1"/>
</dbReference>
<reference evidence="10" key="3">
    <citation type="submission" date="2025-04" db="UniProtKB">
        <authorList>
            <consortium name="RefSeq"/>
        </authorList>
    </citation>
    <scope>IDENTIFICATION</scope>
    <source>
        <strain evidence="10">CBS 781.70</strain>
    </source>
</reference>
<evidence type="ECO:0000256" key="3">
    <source>
        <dbReference type="ARBA" id="ARBA00022989"/>
    </source>
</evidence>
<feature type="transmembrane region" description="Helical" evidence="6">
    <location>
        <begin position="81"/>
        <end position="105"/>
    </location>
</feature>
<dbReference type="RefSeq" id="XP_033533972.1">
    <property type="nucleotide sequence ID" value="XM_033675268.1"/>
</dbReference>
<sequence length="381" mass="42840">MEQLLQEDPEKLVALLKYAATFPDFPKNFTVPSLLDPNYVPPNRSRPLEVLCYCLAGITTVVVLLRLWVRMRVQRRMFGMDDWLIIPGQILSLATIIVIILLSRVGGSGQHIYDVSYDRAATSLVLQFIGISLYFAAICIIRLSITAFLYRLISPVFKTKRILLHCTVVFIFLEFAITGFLHIFAYKPISAGWDIDVRLAGFTSINVPLGIFIGSIVYLITDVWLLIIPIHTVWTLRLSIWRRIGITWVFAFGSVACVGAILKTIYVYPLFDSYDPLWNGIGFQIGAVIELGFGVISASIPALNHILVKAIPILLDPWFSSTPINERFSSANRTTKPKHQTFQEDFSRRIRGPSGRAVEAYDNIPGGSEFNLGREARRKGA</sequence>
<organism evidence="8">
    <name type="scientific">Eremomyces bilateralis CBS 781.70</name>
    <dbReference type="NCBI Taxonomy" id="1392243"/>
    <lineage>
        <taxon>Eukaryota</taxon>
        <taxon>Fungi</taxon>
        <taxon>Dikarya</taxon>
        <taxon>Ascomycota</taxon>
        <taxon>Pezizomycotina</taxon>
        <taxon>Dothideomycetes</taxon>
        <taxon>Dothideomycetes incertae sedis</taxon>
        <taxon>Eremomycetales</taxon>
        <taxon>Eremomycetaceae</taxon>
        <taxon>Eremomyces</taxon>
    </lineage>
</organism>
<comment type="subcellular location">
    <subcellularLocation>
        <location evidence="1">Membrane</location>
        <topology evidence="1">Multi-pass membrane protein</topology>
    </subcellularLocation>
</comment>
<name>A0A6G1G335_9PEZI</name>
<comment type="similarity">
    <text evidence="5">Belongs to the SAT4 family.</text>
</comment>
<evidence type="ECO:0000313" key="9">
    <source>
        <dbReference type="Proteomes" id="UP000504638"/>
    </source>
</evidence>
<accession>A0A6G1G335</accession>
<dbReference type="PANTHER" id="PTHR33048:SF129">
    <property type="entry name" value="INTEGRAL MEMBRANE PROTEIN-RELATED"/>
    <property type="match status" value="1"/>
</dbReference>
<keyword evidence="3 6" id="KW-1133">Transmembrane helix</keyword>
<keyword evidence="2 6" id="KW-0812">Transmembrane</keyword>
<dbReference type="GO" id="GO:0016020">
    <property type="term" value="C:membrane"/>
    <property type="evidence" value="ECO:0007669"/>
    <property type="project" value="UniProtKB-SubCell"/>
</dbReference>
<reference evidence="8 10" key="1">
    <citation type="submission" date="2020-01" db="EMBL/GenBank/DDBJ databases">
        <authorList>
            <consortium name="DOE Joint Genome Institute"/>
            <person name="Haridas S."/>
            <person name="Albert R."/>
            <person name="Binder M."/>
            <person name="Bloem J."/>
            <person name="Labutti K."/>
            <person name="Salamov A."/>
            <person name="Andreopoulos B."/>
            <person name="Baker S.E."/>
            <person name="Barry K."/>
            <person name="Bills G."/>
            <person name="Bluhm B.H."/>
            <person name="Cannon C."/>
            <person name="Castanera R."/>
            <person name="Culley D.E."/>
            <person name="Daum C."/>
            <person name="Ezra D."/>
            <person name="Gonzalez J.B."/>
            <person name="Henrissat B."/>
            <person name="Kuo A."/>
            <person name="Liang C."/>
            <person name="Lipzen A."/>
            <person name="Lutzoni F."/>
            <person name="Magnuson J."/>
            <person name="Mondo S."/>
            <person name="Nolan M."/>
            <person name="Ohm R."/>
            <person name="Pangilinan J."/>
            <person name="Park H.-J."/>
            <person name="Ramirez L."/>
            <person name="Alfaro M."/>
            <person name="Sun H."/>
            <person name="Tritt A."/>
            <person name="Yoshinaga Y."/>
            <person name="Zwiers L.-H."/>
            <person name="Turgeon B.G."/>
            <person name="Goodwin S.B."/>
            <person name="Spatafora J.W."/>
            <person name="Crous P.W."/>
            <person name="Grigoriev I.V."/>
        </authorList>
    </citation>
    <scope>NUCLEOTIDE SEQUENCE</scope>
    <source>
        <strain evidence="8 10">CBS 781.70</strain>
    </source>
</reference>
<dbReference type="InterPro" id="IPR052337">
    <property type="entry name" value="SAT4-like"/>
</dbReference>
<evidence type="ECO:0000259" key="7">
    <source>
        <dbReference type="Pfam" id="PF20684"/>
    </source>
</evidence>
<keyword evidence="4 6" id="KW-0472">Membrane</keyword>
<feature type="transmembrane region" description="Helical" evidence="6">
    <location>
        <begin position="125"/>
        <end position="150"/>
    </location>
</feature>
<evidence type="ECO:0000313" key="10">
    <source>
        <dbReference type="RefSeq" id="XP_033533972.1"/>
    </source>
</evidence>
<evidence type="ECO:0000256" key="2">
    <source>
        <dbReference type="ARBA" id="ARBA00022692"/>
    </source>
</evidence>
<proteinExistence type="inferred from homology"/>
<evidence type="ECO:0000256" key="1">
    <source>
        <dbReference type="ARBA" id="ARBA00004141"/>
    </source>
</evidence>
<feature type="transmembrane region" description="Helical" evidence="6">
    <location>
        <begin position="248"/>
        <end position="269"/>
    </location>
</feature>
<feature type="transmembrane region" description="Helical" evidence="6">
    <location>
        <begin position="162"/>
        <end position="185"/>
    </location>
</feature>
<feature type="transmembrane region" description="Helical" evidence="6">
    <location>
        <begin position="281"/>
        <end position="303"/>
    </location>
</feature>
<reference evidence="10" key="2">
    <citation type="submission" date="2020-04" db="EMBL/GenBank/DDBJ databases">
        <authorList>
            <consortium name="NCBI Genome Project"/>
        </authorList>
    </citation>
    <scope>NUCLEOTIDE SEQUENCE</scope>
    <source>
        <strain evidence="10">CBS 781.70</strain>
    </source>
</reference>
<evidence type="ECO:0000313" key="8">
    <source>
        <dbReference type="EMBL" id="KAF1812341.1"/>
    </source>
</evidence>
<protein>
    <recommendedName>
        <fullName evidence="7">Rhodopsin domain-containing protein</fullName>
    </recommendedName>
</protein>
<evidence type="ECO:0000256" key="5">
    <source>
        <dbReference type="ARBA" id="ARBA00038359"/>
    </source>
</evidence>
<dbReference type="InterPro" id="IPR049326">
    <property type="entry name" value="Rhodopsin_dom_fungi"/>
</dbReference>
<dbReference type="EMBL" id="ML975158">
    <property type="protein sequence ID" value="KAF1812341.1"/>
    <property type="molecule type" value="Genomic_DNA"/>
</dbReference>